<dbReference type="PROSITE" id="PS51686">
    <property type="entry name" value="SAM_MT_RSMB_NOP"/>
    <property type="match status" value="1"/>
</dbReference>
<dbReference type="PANTHER" id="PTHR22807">
    <property type="entry name" value="NOP2 YEAST -RELATED NOL1/NOP2/FMU SUN DOMAIN-CONTAINING"/>
    <property type="match status" value="1"/>
</dbReference>
<dbReference type="eggNOG" id="COG0781">
    <property type="taxonomic scope" value="Bacteria"/>
</dbReference>
<reference evidence="16 17" key="1">
    <citation type="journal article" date="2015" name="Genome Announc.">
        <title>Expanding the biotechnology potential of lactobacilli through comparative genomics of 213 strains and associated genera.</title>
        <authorList>
            <person name="Sun Z."/>
            <person name="Harris H.M."/>
            <person name="McCann A."/>
            <person name="Guo C."/>
            <person name="Argimon S."/>
            <person name="Zhang W."/>
            <person name="Yang X."/>
            <person name="Jeffery I.B."/>
            <person name="Cooney J.C."/>
            <person name="Kagawa T.F."/>
            <person name="Liu W."/>
            <person name="Song Y."/>
            <person name="Salvetti E."/>
            <person name="Wrobel A."/>
            <person name="Rasinkangas P."/>
            <person name="Parkhill J."/>
            <person name="Rea M.C."/>
            <person name="O'Sullivan O."/>
            <person name="Ritari J."/>
            <person name="Douillard F.P."/>
            <person name="Paul Ross R."/>
            <person name="Yang R."/>
            <person name="Briner A.E."/>
            <person name="Felis G.E."/>
            <person name="de Vos W.M."/>
            <person name="Barrangou R."/>
            <person name="Klaenhammer T.R."/>
            <person name="Caufield P.W."/>
            <person name="Cui Y."/>
            <person name="Zhang H."/>
            <person name="O'Toole P.W."/>
        </authorList>
    </citation>
    <scope>NUCLEOTIDE SEQUENCE [LARGE SCALE GENOMIC DNA]</scope>
    <source>
        <strain evidence="16 17">DSM 15354</strain>
    </source>
</reference>
<dbReference type="GO" id="GO:0005737">
    <property type="term" value="C:cytoplasm"/>
    <property type="evidence" value="ECO:0007669"/>
    <property type="project" value="UniProtKB-SubCell"/>
</dbReference>
<gene>
    <name evidence="16" type="ORF">FC23_GL000223</name>
</gene>
<name>A0A0R1S4M6_9LACO</name>
<keyword evidence="6" id="KW-0698">rRNA processing</keyword>
<dbReference type="EC" id="2.1.1.176" evidence="4"/>
<evidence type="ECO:0000256" key="11">
    <source>
        <dbReference type="ARBA" id="ARBA00030399"/>
    </source>
</evidence>
<dbReference type="InterPro" id="IPR001678">
    <property type="entry name" value="MeTrfase_RsmB-F_NOP2_dom"/>
</dbReference>
<evidence type="ECO:0000256" key="5">
    <source>
        <dbReference type="ARBA" id="ARBA00022490"/>
    </source>
</evidence>
<feature type="binding site" evidence="14">
    <location>
        <position position="307"/>
    </location>
    <ligand>
        <name>S-adenosyl-L-methionine</name>
        <dbReference type="ChEBI" id="CHEBI:59789"/>
    </ligand>
</feature>
<dbReference type="InterPro" id="IPR054728">
    <property type="entry name" value="RsmB-like_ferredoxin"/>
</dbReference>
<dbReference type="PROSITE" id="PS01153">
    <property type="entry name" value="NOL1_NOP2_SUN"/>
    <property type="match status" value="1"/>
</dbReference>
<dbReference type="InterPro" id="IPR018314">
    <property type="entry name" value="RsmB/NOL1/NOP2-like_CS"/>
</dbReference>
<evidence type="ECO:0000256" key="2">
    <source>
        <dbReference type="ARBA" id="ARBA00004496"/>
    </source>
</evidence>
<feature type="binding site" evidence="14">
    <location>
        <begin position="256"/>
        <end position="262"/>
    </location>
    <ligand>
        <name>S-adenosyl-L-methionine</name>
        <dbReference type="ChEBI" id="CHEBI:59789"/>
    </ligand>
</feature>
<dbReference type="SUPFAM" id="SSF48013">
    <property type="entry name" value="NusB-like"/>
    <property type="match status" value="1"/>
</dbReference>
<dbReference type="Pfam" id="PF22458">
    <property type="entry name" value="RsmF-B_ferredox"/>
    <property type="match status" value="1"/>
</dbReference>
<dbReference type="GO" id="GO:0003723">
    <property type="term" value="F:RNA binding"/>
    <property type="evidence" value="ECO:0007669"/>
    <property type="project" value="UniProtKB-UniRule"/>
</dbReference>
<dbReference type="InterPro" id="IPR029063">
    <property type="entry name" value="SAM-dependent_MTases_sf"/>
</dbReference>
<dbReference type="PATRIC" id="fig|1122152.4.peg.226"/>
<evidence type="ECO:0000256" key="3">
    <source>
        <dbReference type="ARBA" id="ARBA00007494"/>
    </source>
</evidence>
<organism evidence="16 17">
    <name type="scientific">Lactobacillus psittaci DSM 15354</name>
    <dbReference type="NCBI Taxonomy" id="1122152"/>
    <lineage>
        <taxon>Bacteria</taxon>
        <taxon>Bacillati</taxon>
        <taxon>Bacillota</taxon>
        <taxon>Bacilli</taxon>
        <taxon>Lactobacillales</taxon>
        <taxon>Lactobacillaceae</taxon>
        <taxon>Lactobacillus</taxon>
    </lineage>
</organism>
<dbReference type="CDD" id="cd02440">
    <property type="entry name" value="AdoMet_MTases"/>
    <property type="match status" value="1"/>
</dbReference>
<dbReference type="GO" id="GO:0006355">
    <property type="term" value="P:regulation of DNA-templated transcription"/>
    <property type="evidence" value="ECO:0007669"/>
    <property type="project" value="InterPro"/>
</dbReference>
<evidence type="ECO:0000256" key="10">
    <source>
        <dbReference type="ARBA" id="ARBA00022884"/>
    </source>
</evidence>
<keyword evidence="8 14" id="KW-0808">Transferase</keyword>
<dbReference type="GO" id="GO:0008649">
    <property type="term" value="F:rRNA methyltransferase activity"/>
    <property type="evidence" value="ECO:0007669"/>
    <property type="project" value="InterPro"/>
</dbReference>
<feature type="binding site" evidence="14">
    <location>
        <position position="279"/>
    </location>
    <ligand>
        <name>S-adenosyl-L-methionine</name>
        <dbReference type="ChEBI" id="CHEBI:59789"/>
    </ligand>
</feature>
<evidence type="ECO:0000313" key="16">
    <source>
        <dbReference type="EMBL" id="KRL63975.1"/>
    </source>
</evidence>
<evidence type="ECO:0000256" key="8">
    <source>
        <dbReference type="ARBA" id="ARBA00022679"/>
    </source>
</evidence>
<comment type="function">
    <text evidence="1">Specifically methylates the cytosine at position 967 (m5C967) of 16S rRNA.</text>
</comment>
<protein>
    <recommendedName>
        <fullName evidence="4">16S rRNA (cytosine(967)-C(5))-methyltransferase</fullName>
        <ecNumber evidence="4">2.1.1.176</ecNumber>
    </recommendedName>
    <alternativeName>
        <fullName evidence="11">16S rRNA m5C967 methyltransferase</fullName>
    </alternativeName>
    <alternativeName>
        <fullName evidence="12">rRNA (cytosine-C(5)-)-methyltransferase RsmB</fullName>
    </alternativeName>
</protein>
<comment type="subcellular location">
    <subcellularLocation>
        <location evidence="2">Cytoplasm</location>
    </subcellularLocation>
</comment>
<feature type="active site" description="Nucleophile" evidence="14">
    <location>
        <position position="379"/>
    </location>
</feature>
<dbReference type="RefSeq" id="WP_027824656.1">
    <property type="nucleotide sequence ID" value="NZ_AUEI01000004.1"/>
</dbReference>
<evidence type="ECO:0000256" key="9">
    <source>
        <dbReference type="ARBA" id="ARBA00022691"/>
    </source>
</evidence>
<evidence type="ECO:0000256" key="1">
    <source>
        <dbReference type="ARBA" id="ARBA00002724"/>
    </source>
</evidence>
<dbReference type="OrthoDB" id="9810297at2"/>
<dbReference type="InterPro" id="IPR023267">
    <property type="entry name" value="RCMT"/>
</dbReference>
<feature type="binding site" evidence="14">
    <location>
        <position position="326"/>
    </location>
    <ligand>
        <name>S-adenosyl-L-methionine</name>
        <dbReference type="ChEBI" id="CHEBI:59789"/>
    </ligand>
</feature>
<keyword evidence="5" id="KW-0963">Cytoplasm</keyword>
<dbReference type="InterPro" id="IPR049560">
    <property type="entry name" value="MeTrfase_RsmB-F_NOP2_cat"/>
</dbReference>
<keyword evidence="7 14" id="KW-0489">Methyltransferase</keyword>
<comment type="caution">
    <text evidence="16">The sequence shown here is derived from an EMBL/GenBank/DDBJ whole genome shotgun (WGS) entry which is preliminary data.</text>
</comment>
<feature type="domain" description="SAM-dependent MTase RsmB/NOP-type" evidence="15">
    <location>
        <begin position="169"/>
        <end position="436"/>
    </location>
</feature>
<evidence type="ECO:0000256" key="4">
    <source>
        <dbReference type="ARBA" id="ARBA00012140"/>
    </source>
</evidence>
<dbReference type="Pfam" id="PF01189">
    <property type="entry name" value="Methyltr_RsmB-F"/>
    <property type="match status" value="1"/>
</dbReference>
<dbReference type="SUPFAM" id="SSF53335">
    <property type="entry name" value="S-adenosyl-L-methionine-dependent methyltransferases"/>
    <property type="match status" value="1"/>
</dbReference>
<keyword evidence="10 14" id="KW-0694">RNA-binding</keyword>
<evidence type="ECO:0000259" key="15">
    <source>
        <dbReference type="PROSITE" id="PS51686"/>
    </source>
</evidence>
<evidence type="ECO:0000256" key="6">
    <source>
        <dbReference type="ARBA" id="ARBA00022552"/>
    </source>
</evidence>
<sequence>MIKTARQVALETLIKVFESQGYSNLSLNSALSKNKLSVKDQNLVTELVYGTIQYQLYLDYQLTGLVKTKLKDRYLRPLLLMSLYQLIFLDKIPNRAVLDEANKLAKIMGRKNSSAFRLVNGILRSFIRRGAILPPKEPLNKYLSIKESMPLWLTDYLLNHWGSKRTEKILTSLNQRSKNCIRINQNASKPQVLNELQKLKINYEESSLSPSCYFVDKPIMKTDLFKSGQVTIQDEAASLVASCFDYHENDEILDACAAPGGKSMQMAENLTSGHVTCLDIHEHKLKLVKNYATRMKLSNKIKTKAVDARKASTYFSEGQFDKILVDAPCSGLGLLRRKPEIRYLKTMDDIKNLAKIQLKILNSVALLLKKNGELVYSTCSITVEENEAVIAEFLKQNPKFEIQAINLPKISSKAGLKILPDTYQSDGFYIAKMKLRG</sequence>
<keyword evidence="9 14" id="KW-0949">S-adenosyl-L-methionine</keyword>
<dbReference type="Gene3D" id="3.30.70.1170">
    <property type="entry name" value="Sun protein, domain 3"/>
    <property type="match status" value="1"/>
</dbReference>
<comment type="similarity">
    <text evidence="3 14">Belongs to the class I-like SAM-binding methyltransferase superfamily. RsmB/NOP family.</text>
</comment>
<dbReference type="PANTHER" id="PTHR22807:SF53">
    <property type="entry name" value="RIBOSOMAL RNA SMALL SUBUNIT METHYLTRANSFERASE B-RELATED"/>
    <property type="match status" value="1"/>
</dbReference>
<proteinExistence type="inferred from homology"/>
<evidence type="ECO:0000256" key="13">
    <source>
        <dbReference type="ARBA" id="ARBA00047283"/>
    </source>
</evidence>
<evidence type="ECO:0000256" key="14">
    <source>
        <dbReference type="PROSITE-ProRule" id="PRU01023"/>
    </source>
</evidence>
<dbReference type="STRING" id="1122152.GCA_000425905_00456"/>
<dbReference type="NCBIfam" id="TIGR00563">
    <property type="entry name" value="rsmB"/>
    <property type="match status" value="1"/>
</dbReference>
<dbReference type="FunFam" id="3.40.50.150:FF:000022">
    <property type="entry name" value="Ribosomal RNA small subunit methyltransferase B"/>
    <property type="match status" value="1"/>
</dbReference>
<dbReference type="InterPro" id="IPR004573">
    <property type="entry name" value="rRNA_ssu_MeTfrase_B"/>
</dbReference>
<dbReference type="InterPro" id="IPR006027">
    <property type="entry name" value="NusB_RsmB_TIM44"/>
</dbReference>
<dbReference type="EMBL" id="AZFB01000001">
    <property type="protein sequence ID" value="KRL63975.1"/>
    <property type="molecule type" value="Genomic_DNA"/>
</dbReference>
<accession>A0A0R1S4M6</accession>
<dbReference type="Pfam" id="PF01029">
    <property type="entry name" value="NusB"/>
    <property type="match status" value="1"/>
</dbReference>
<dbReference type="Gene3D" id="3.40.50.150">
    <property type="entry name" value="Vaccinia Virus protein VP39"/>
    <property type="match status" value="1"/>
</dbReference>
<evidence type="ECO:0000313" key="17">
    <source>
        <dbReference type="Proteomes" id="UP000051931"/>
    </source>
</evidence>
<keyword evidence="17" id="KW-1185">Reference proteome</keyword>
<dbReference type="Gene3D" id="1.10.940.10">
    <property type="entry name" value="NusB-like"/>
    <property type="match status" value="1"/>
</dbReference>
<dbReference type="eggNOG" id="COG0144">
    <property type="taxonomic scope" value="Bacteria"/>
</dbReference>
<dbReference type="NCBIfam" id="NF011494">
    <property type="entry name" value="PRK14902.1"/>
    <property type="match status" value="1"/>
</dbReference>
<comment type="catalytic activity">
    <reaction evidence="13">
        <text>cytidine(967) in 16S rRNA + S-adenosyl-L-methionine = 5-methylcytidine(967) in 16S rRNA + S-adenosyl-L-homocysteine + H(+)</text>
        <dbReference type="Rhea" id="RHEA:42748"/>
        <dbReference type="Rhea" id="RHEA-COMP:10219"/>
        <dbReference type="Rhea" id="RHEA-COMP:10220"/>
        <dbReference type="ChEBI" id="CHEBI:15378"/>
        <dbReference type="ChEBI" id="CHEBI:57856"/>
        <dbReference type="ChEBI" id="CHEBI:59789"/>
        <dbReference type="ChEBI" id="CHEBI:74483"/>
        <dbReference type="ChEBI" id="CHEBI:82748"/>
        <dbReference type="EC" id="2.1.1.176"/>
    </reaction>
</comment>
<dbReference type="Proteomes" id="UP000051931">
    <property type="component" value="Unassembled WGS sequence"/>
</dbReference>
<dbReference type="InterPro" id="IPR035926">
    <property type="entry name" value="NusB-like_sf"/>
</dbReference>
<dbReference type="PRINTS" id="PR02008">
    <property type="entry name" value="RCMTFAMILY"/>
</dbReference>
<evidence type="ECO:0000256" key="12">
    <source>
        <dbReference type="ARBA" id="ARBA00031088"/>
    </source>
</evidence>
<dbReference type="AlphaFoldDB" id="A0A0R1S4M6"/>
<evidence type="ECO:0000256" key="7">
    <source>
        <dbReference type="ARBA" id="ARBA00022603"/>
    </source>
</evidence>